<gene>
    <name evidence="2" type="primary">WBGene00280871</name>
</gene>
<evidence type="ECO:0000313" key="3">
    <source>
        <dbReference type="Proteomes" id="UP000005239"/>
    </source>
</evidence>
<dbReference type="EnsemblMetazoa" id="PPA42502.1">
    <property type="protein sequence ID" value="PPA42502.1"/>
    <property type="gene ID" value="WBGene00280871"/>
</dbReference>
<sequence>MNIYSIRKIDEGYLAFVANGIYLGTAFRGIKGSSLDRPQRMEMKSEITRHDGTKRTQFNSSELEKFK</sequence>
<feature type="region of interest" description="Disordered" evidence="1">
    <location>
        <begin position="45"/>
        <end position="67"/>
    </location>
</feature>
<name>A0A2A6BXN1_PRIPA</name>
<accession>A0A8R1Z6Z7</accession>
<reference evidence="3" key="1">
    <citation type="journal article" date="2008" name="Nat. Genet.">
        <title>The Pristionchus pacificus genome provides a unique perspective on nematode lifestyle and parasitism.</title>
        <authorList>
            <person name="Dieterich C."/>
            <person name="Clifton S.W."/>
            <person name="Schuster L.N."/>
            <person name="Chinwalla A."/>
            <person name="Delehaunty K."/>
            <person name="Dinkelacker I."/>
            <person name="Fulton L."/>
            <person name="Fulton R."/>
            <person name="Godfrey J."/>
            <person name="Minx P."/>
            <person name="Mitreva M."/>
            <person name="Roeseler W."/>
            <person name="Tian H."/>
            <person name="Witte H."/>
            <person name="Yang S.P."/>
            <person name="Wilson R.K."/>
            <person name="Sommer R.J."/>
        </authorList>
    </citation>
    <scope>NUCLEOTIDE SEQUENCE [LARGE SCALE GENOMIC DNA]</scope>
    <source>
        <strain evidence="3">PS312</strain>
    </source>
</reference>
<keyword evidence="3" id="KW-1185">Reference proteome</keyword>
<reference evidence="2" key="2">
    <citation type="submission" date="2022-06" db="UniProtKB">
        <authorList>
            <consortium name="EnsemblMetazoa"/>
        </authorList>
    </citation>
    <scope>IDENTIFICATION</scope>
    <source>
        <strain evidence="2">PS312</strain>
    </source>
</reference>
<evidence type="ECO:0000256" key="1">
    <source>
        <dbReference type="SAM" id="MobiDB-lite"/>
    </source>
</evidence>
<feature type="compositionally biased region" description="Basic and acidic residues" evidence="1">
    <location>
        <begin position="45"/>
        <end position="54"/>
    </location>
</feature>
<protein>
    <submittedName>
        <fullName evidence="2">Uncharacterized protein</fullName>
    </submittedName>
</protein>
<dbReference type="Proteomes" id="UP000005239">
    <property type="component" value="Unassembled WGS sequence"/>
</dbReference>
<proteinExistence type="predicted"/>
<evidence type="ECO:0000313" key="2">
    <source>
        <dbReference type="EnsemblMetazoa" id="PPA42502.1"/>
    </source>
</evidence>
<organism evidence="2 3">
    <name type="scientific">Pristionchus pacificus</name>
    <name type="common">Parasitic nematode worm</name>
    <dbReference type="NCBI Taxonomy" id="54126"/>
    <lineage>
        <taxon>Eukaryota</taxon>
        <taxon>Metazoa</taxon>
        <taxon>Ecdysozoa</taxon>
        <taxon>Nematoda</taxon>
        <taxon>Chromadorea</taxon>
        <taxon>Rhabditida</taxon>
        <taxon>Rhabditina</taxon>
        <taxon>Diplogasteromorpha</taxon>
        <taxon>Diplogasteroidea</taxon>
        <taxon>Neodiplogasteridae</taxon>
        <taxon>Pristionchus</taxon>
    </lineage>
</organism>
<accession>A0A2A6BXN1</accession>
<dbReference type="AlphaFoldDB" id="A0A2A6BXN1"/>